<proteinExistence type="predicted"/>
<feature type="region of interest" description="Disordered" evidence="1">
    <location>
        <begin position="235"/>
        <end position="258"/>
    </location>
</feature>
<evidence type="ECO:0000313" key="4">
    <source>
        <dbReference type="EMBL" id="QOL19271.1"/>
    </source>
</evidence>
<evidence type="ECO:0000256" key="2">
    <source>
        <dbReference type="SAM" id="Phobius"/>
    </source>
</evidence>
<dbReference type="KEGG" id="pbal:CPBP_00019"/>
<protein>
    <submittedName>
        <fullName evidence="4">Membrane protein</fullName>
    </submittedName>
</protein>
<feature type="transmembrane region" description="Helical" evidence="2">
    <location>
        <begin position="29"/>
        <end position="47"/>
    </location>
</feature>
<sequence length="258" mass="29089">MSDKDFIHEVNEDVRTDKLLKLWRQYSRYFYAFVVSVLVLVGGASLLKNYRLNQSMSMANQYEAALELLVNRKYDDGLKALEAIEQDVTSRTVGYAVMAKLQRASFLLAQQKENAKPSEEALKIYWEISSNNDFPTVYRNIGTYLCAFHSLGQNYESIPRDEMLKRLEAMTQKDNASRLIALELLAHYEKIDGKIDEARKSCQVVINDTNNPETAIVDRCRALIATLPEVVAAPEAKPVEPAAPAAESASVSETEDKK</sequence>
<name>A0A7L9RRU9_9PROT</name>
<organism evidence="4 5">
    <name type="scientific">Candidatus Bodocaedibacter vickermanii</name>
    <dbReference type="NCBI Taxonomy" id="2741701"/>
    <lineage>
        <taxon>Bacteria</taxon>
        <taxon>Pseudomonadati</taxon>
        <taxon>Pseudomonadota</taxon>
        <taxon>Alphaproteobacteria</taxon>
        <taxon>Holosporales</taxon>
        <taxon>Candidatus Paracaedibacteraceae</taxon>
        <taxon>Candidatus Bodocaedibacter</taxon>
    </lineage>
</organism>
<dbReference type="EMBL" id="CP054719">
    <property type="protein sequence ID" value="QOL19271.1"/>
    <property type="molecule type" value="Genomic_DNA"/>
</dbReference>
<gene>
    <name evidence="4" type="ORF">CPBP_00019</name>
</gene>
<keyword evidence="2" id="KW-0812">Transmembrane</keyword>
<dbReference type="InterPro" id="IPR018704">
    <property type="entry name" value="SecYEG/CpoB_TPR"/>
</dbReference>
<evidence type="ECO:0000256" key="1">
    <source>
        <dbReference type="SAM" id="MobiDB-lite"/>
    </source>
</evidence>
<dbReference type="AlphaFoldDB" id="A0A7L9RRU9"/>
<evidence type="ECO:0000313" key="5">
    <source>
        <dbReference type="Proteomes" id="UP000594001"/>
    </source>
</evidence>
<dbReference type="RefSeq" id="WP_350332029.1">
    <property type="nucleotide sequence ID" value="NZ_CP054719.1"/>
</dbReference>
<evidence type="ECO:0000259" key="3">
    <source>
        <dbReference type="Pfam" id="PF09976"/>
    </source>
</evidence>
<feature type="compositionally biased region" description="Low complexity" evidence="1">
    <location>
        <begin position="235"/>
        <end position="252"/>
    </location>
</feature>
<feature type="domain" description="Ancillary SecYEG translocon subunit/Cell division coordinator CpoB TPR" evidence="3">
    <location>
        <begin position="22"/>
        <end position="134"/>
    </location>
</feature>
<keyword evidence="2" id="KW-1133">Transmembrane helix</keyword>
<accession>A0A7L9RRU9</accession>
<reference evidence="4 5" key="1">
    <citation type="submission" date="2020-06" db="EMBL/GenBank/DDBJ databases">
        <title>The endosymbiont of the kinetoplastid Bodo saltans is a Paracaedibacter-like alpha-proteobacterium possessing a putative toxin-antitoxin system.</title>
        <authorList>
            <person name="Midha S."/>
            <person name="Rigden D.J."/>
            <person name="Siozios S."/>
            <person name="Hurst G.D.D."/>
            <person name="Jackson A.P."/>
        </authorList>
    </citation>
    <scope>NUCLEOTIDE SEQUENCE [LARGE SCALE GENOMIC DNA]</scope>
    <source>
        <strain evidence="4">Lake Konstanz</strain>
    </source>
</reference>
<keyword evidence="5" id="KW-1185">Reference proteome</keyword>
<keyword evidence="2" id="KW-0472">Membrane</keyword>
<dbReference type="Proteomes" id="UP000594001">
    <property type="component" value="Chromosome"/>
</dbReference>
<dbReference type="Pfam" id="PF09976">
    <property type="entry name" value="TPR_21"/>
    <property type="match status" value="1"/>
</dbReference>